<comment type="caution">
    <text evidence="2">The sequence shown here is derived from an EMBL/GenBank/DDBJ whole genome shotgun (WGS) entry which is preliminary data.</text>
</comment>
<feature type="transmembrane region" description="Helical" evidence="1">
    <location>
        <begin position="21"/>
        <end position="40"/>
    </location>
</feature>
<sequence>MAKASNITSKKRKKELPLGHGFIWPIITLIPIILLASNAADDSNYFILM</sequence>
<keyword evidence="1" id="KW-0812">Transmembrane</keyword>
<dbReference type="RefSeq" id="WP_289216669.1">
    <property type="nucleotide sequence ID" value="NZ_JAPVRC010000007.1"/>
</dbReference>
<keyword evidence="3" id="KW-1185">Reference proteome</keyword>
<protein>
    <recommendedName>
        <fullName evidence="4">ABC transporter permease</fullName>
    </recommendedName>
</protein>
<evidence type="ECO:0000313" key="3">
    <source>
        <dbReference type="Proteomes" id="UP001596494"/>
    </source>
</evidence>
<reference evidence="3" key="1">
    <citation type="journal article" date="2019" name="Int. J. Syst. Evol. Microbiol.">
        <title>The Global Catalogue of Microorganisms (GCM) 10K type strain sequencing project: providing services to taxonomists for standard genome sequencing and annotation.</title>
        <authorList>
            <consortium name="The Broad Institute Genomics Platform"/>
            <consortium name="The Broad Institute Genome Sequencing Center for Infectious Disease"/>
            <person name="Wu L."/>
            <person name="Ma J."/>
        </authorList>
    </citation>
    <scope>NUCLEOTIDE SEQUENCE [LARGE SCALE GENOMIC DNA]</scope>
    <source>
        <strain evidence="3">CCUG 73951</strain>
    </source>
</reference>
<evidence type="ECO:0000313" key="2">
    <source>
        <dbReference type="EMBL" id="MFC7321510.1"/>
    </source>
</evidence>
<keyword evidence="1" id="KW-1133">Transmembrane helix</keyword>
<dbReference type="EMBL" id="JBHTBY010000009">
    <property type="protein sequence ID" value="MFC7321510.1"/>
    <property type="molecule type" value="Genomic_DNA"/>
</dbReference>
<name>A0ABW2K406_9BACI</name>
<proteinExistence type="predicted"/>
<evidence type="ECO:0000256" key="1">
    <source>
        <dbReference type="SAM" id="Phobius"/>
    </source>
</evidence>
<organism evidence="2 3">
    <name type="scientific">Halobacillus campisalis</name>
    <dbReference type="NCBI Taxonomy" id="435909"/>
    <lineage>
        <taxon>Bacteria</taxon>
        <taxon>Bacillati</taxon>
        <taxon>Bacillota</taxon>
        <taxon>Bacilli</taxon>
        <taxon>Bacillales</taxon>
        <taxon>Bacillaceae</taxon>
        <taxon>Halobacillus</taxon>
    </lineage>
</organism>
<evidence type="ECO:0008006" key="4">
    <source>
        <dbReference type="Google" id="ProtNLM"/>
    </source>
</evidence>
<accession>A0ABW2K406</accession>
<dbReference type="Proteomes" id="UP001596494">
    <property type="component" value="Unassembled WGS sequence"/>
</dbReference>
<gene>
    <name evidence="2" type="ORF">ACFQMN_11510</name>
</gene>
<keyword evidence="1" id="KW-0472">Membrane</keyword>